<feature type="transmembrane region" description="Helical" evidence="1">
    <location>
        <begin position="6"/>
        <end position="30"/>
    </location>
</feature>
<dbReference type="Proteomes" id="UP001138709">
    <property type="component" value="Unassembled WGS sequence"/>
</dbReference>
<reference evidence="2" key="1">
    <citation type="submission" date="2020-01" db="EMBL/GenBank/DDBJ databases">
        <authorList>
            <person name="Rat A."/>
        </authorList>
    </citation>
    <scope>NUCLEOTIDE SEQUENCE</scope>
    <source>
        <strain evidence="2">LMG 31228</strain>
    </source>
</reference>
<sequence>MEIDSALLSSGAALIGALIGGGASLAVAIYTQRNQDRLQRIAQEITKREGLYAEFMMKASNLLIEAYVHDTDAAELTEGGERLIGIINRMRLFAPPDVVEEAEATLRAIIEISLRPRVGLGELAREALSKRPDPDRLLRFGELCRADLENVRRTTA</sequence>
<accession>A0A9X9XG39</accession>
<keyword evidence="3" id="KW-1185">Reference proteome</keyword>
<keyword evidence="1" id="KW-0472">Membrane</keyword>
<evidence type="ECO:0000313" key="2">
    <source>
        <dbReference type="EMBL" id="MBR0682675.1"/>
    </source>
</evidence>
<proteinExistence type="predicted"/>
<reference evidence="2" key="2">
    <citation type="journal article" date="2021" name="Syst. Appl. Microbiol.">
        <title>Roseomonas hellenica sp. nov., isolated from roots of wild-growing Alkanna tinctoria.</title>
        <authorList>
            <person name="Rat A."/>
            <person name="Naranjo H.D."/>
            <person name="Lebbe L."/>
            <person name="Cnockaert M."/>
            <person name="Krigas N."/>
            <person name="Grigoriadou K."/>
            <person name="Maloupa E."/>
            <person name="Willems A."/>
        </authorList>
    </citation>
    <scope>NUCLEOTIDE SEQUENCE</scope>
    <source>
        <strain evidence="2">LMG 31228</strain>
    </source>
</reference>
<dbReference type="RefSeq" id="WP_211848208.1">
    <property type="nucleotide sequence ID" value="NZ_JAAEDL010000021.1"/>
</dbReference>
<organism evidence="2 3">
    <name type="scientific">Neoroseomonas eburnea</name>
    <dbReference type="NCBI Taxonomy" id="1346889"/>
    <lineage>
        <taxon>Bacteria</taxon>
        <taxon>Pseudomonadati</taxon>
        <taxon>Pseudomonadota</taxon>
        <taxon>Alphaproteobacteria</taxon>
        <taxon>Acetobacterales</taxon>
        <taxon>Acetobacteraceae</taxon>
        <taxon>Neoroseomonas</taxon>
    </lineage>
</organism>
<name>A0A9X9XG39_9PROT</name>
<evidence type="ECO:0000256" key="1">
    <source>
        <dbReference type="SAM" id="Phobius"/>
    </source>
</evidence>
<evidence type="ECO:0000313" key="3">
    <source>
        <dbReference type="Proteomes" id="UP001138709"/>
    </source>
</evidence>
<dbReference type="EMBL" id="JAAEDL010000021">
    <property type="protein sequence ID" value="MBR0682675.1"/>
    <property type="molecule type" value="Genomic_DNA"/>
</dbReference>
<comment type="caution">
    <text evidence="2">The sequence shown here is derived from an EMBL/GenBank/DDBJ whole genome shotgun (WGS) entry which is preliminary data.</text>
</comment>
<gene>
    <name evidence="2" type="ORF">GXW74_19440</name>
</gene>
<dbReference type="AlphaFoldDB" id="A0A9X9XG39"/>
<protein>
    <submittedName>
        <fullName evidence="2">Uncharacterized protein</fullName>
    </submittedName>
</protein>
<keyword evidence="1" id="KW-0812">Transmembrane</keyword>
<keyword evidence="1" id="KW-1133">Transmembrane helix</keyword>